<protein>
    <submittedName>
        <fullName evidence="2">Uncharacterized protein</fullName>
    </submittedName>
</protein>
<accession>A0A7S0AZT5</accession>
<feature type="compositionally biased region" description="Polar residues" evidence="1">
    <location>
        <begin position="63"/>
        <end position="73"/>
    </location>
</feature>
<proteinExistence type="predicted"/>
<feature type="compositionally biased region" description="Low complexity" evidence="1">
    <location>
        <begin position="30"/>
        <end position="49"/>
    </location>
</feature>
<sequence length="111" mass="11407">MCPHFFHSRSATMASEPSPPPPGGDRLRNSPSPSSSADTADTSADSLLLPRPSATAEEAAVVSPNNITEGNSNATADSTSTDRRTSTPTTATDCHPACRRQCPGCGAKGNH</sequence>
<evidence type="ECO:0000256" key="1">
    <source>
        <dbReference type="SAM" id="MobiDB-lite"/>
    </source>
</evidence>
<feature type="region of interest" description="Disordered" evidence="1">
    <location>
        <begin position="1"/>
        <end position="93"/>
    </location>
</feature>
<reference evidence="2" key="1">
    <citation type="submission" date="2021-01" db="EMBL/GenBank/DDBJ databases">
        <authorList>
            <person name="Corre E."/>
            <person name="Pelletier E."/>
            <person name="Niang G."/>
            <person name="Scheremetjew M."/>
            <person name="Finn R."/>
            <person name="Kale V."/>
            <person name="Holt S."/>
            <person name="Cochrane G."/>
            <person name="Meng A."/>
            <person name="Brown T."/>
            <person name="Cohen L."/>
        </authorList>
    </citation>
    <scope>NUCLEOTIDE SEQUENCE</scope>
    <source>
        <strain evidence="2">CCMP3303</strain>
    </source>
</reference>
<gene>
    <name evidence="2" type="ORF">MPOL1434_LOCUS10463</name>
</gene>
<organism evidence="2">
    <name type="scientific">Minutocellus polymorphus</name>
    <dbReference type="NCBI Taxonomy" id="265543"/>
    <lineage>
        <taxon>Eukaryota</taxon>
        <taxon>Sar</taxon>
        <taxon>Stramenopiles</taxon>
        <taxon>Ochrophyta</taxon>
        <taxon>Bacillariophyta</taxon>
        <taxon>Mediophyceae</taxon>
        <taxon>Cymatosirophycidae</taxon>
        <taxon>Cymatosirales</taxon>
        <taxon>Cymatosiraceae</taxon>
        <taxon>Minutocellus</taxon>
    </lineage>
</organism>
<dbReference type="EMBL" id="HBEJ01017937">
    <property type="protein sequence ID" value="CAD8379298.1"/>
    <property type="molecule type" value="Transcribed_RNA"/>
</dbReference>
<name>A0A7S0AZT5_9STRA</name>
<evidence type="ECO:0000313" key="2">
    <source>
        <dbReference type="EMBL" id="CAD8379298.1"/>
    </source>
</evidence>
<dbReference type="AlphaFoldDB" id="A0A7S0AZT5"/>